<feature type="region of interest" description="Disordered" evidence="11">
    <location>
        <begin position="303"/>
        <end position="418"/>
    </location>
</feature>
<dbReference type="PANTHER" id="PTHR10799">
    <property type="entry name" value="SNF2/RAD54 HELICASE FAMILY"/>
    <property type="match status" value="1"/>
</dbReference>
<dbReference type="GO" id="GO:0005694">
    <property type="term" value="C:chromosome"/>
    <property type="evidence" value="ECO:0007669"/>
    <property type="project" value="UniProtKB-ARBA"/>
</dbReference>
<dbReference type="VEuPathDB" id="FungiDB:PV09_08847"/>
<evidence type="ECO:0000256" key="5">
    <source>
        <dbReference type="ARBA" id="ARBA00022801"/>
    </source>
</evidence>
<keyword evidence="15" id="KW-1185">Reference proteome</keyword>
<dbReference type="GO" id="GO:0003677">
    <property type="term" value="F:DNA binding"/>
    <property type="evidence" value="ECO:0007669"/>
    <property type="project" value="UniProtKB-KW"/>
</dbReference>
<evidence type="ECO:0000256" key="8">
    <source>
        <dbReference type="ARBA" id="ARBA00022853"/>
    </source>
</evidence>
<protein>
    <recommendedName>
        <fullName evidence="3">DNA helicase</fullName>
        <ecNumber evidence="3">3.6.4.12</ecNumber>
    </recommendedName>
</protein>
<keyword evidence="5" id="KW-0378">Hydrolase</keyword>
<dbReference type="OrthoDB" id="5857104at2759"/>
<dbReference type="InterPro" id="IPR027417">
    <property type="entry name" value="P-loop_NTPase"/>
</dbReference>
<evidence type="ECO:0000256" key="9">
    <source>
        <dbReference type="ARBA" id="ARBA00023125"/>
    </source>
</evidence>
<evidence type="ECO:0000256" key="4">
    <source>
        <dbReference type="ARBA" id="ARBA00022741"/>
    </source>
</evidence>
<dbReference type="EC" id="3.6.4.12" evidence="3"/>
<dbReference type="GO" id="GO:0005524">
    <property type="term" value="F:ATP binding"/>
    <property type="evidence" value="ECO:0007669"/>
    <property type="project" value="UniProtKB-KW"/>
</dbReference>
<feature type="domain" description="Helicase C-terminal" evidence="13">
    <location>
        <begin position="958"/>
        <end position="1115"/>
    </location>
</feature>
<dbReference type="RefSeq" id="XP_016209417.1">
    <property type="nucleotide sequence ID" value="XM_016362809.1"/>
</dbReference>
<evidence type="ECO:0000256" key="10">
    <source>
        <dbReference type="ARBA" id="ARBA00023242"/>
    </source>
</evidence>
<keyword evidence="9" id="KW-0238">DNA-binding</keyword>
<feature type="compositionally biased region" description="Low complexity" evidence="11">
    <location>
        <begin position="125"/>
        <end position="137"/>
    </location>
</feature>
<dbReference type="Gene3D" id="3.40.50.300">
    <property type="entry name" value="P-loop containing nucleotide triphosphate hydrolases"/>
    <property type="match status" value="1"/>
</dbReference>
<evidence type="ECO:0000256" key="2">
    <source>
        <dbReference type="ARBA" id="ARBA00007025"/>
    </source>
</evidence>
<comment type="similarity">
    <text evidence="2">Belongs to the SNF2/RAD54 helicase family.</text>
</comment>
<dbReference type="InterPro" id="IPR000330">
    <property type="entry name" value="SNF2_N"/>
</dbReference>
<accession>A0A0D1ZYQ7</accession>
<keyword evidence="4" id="KW-0547">Nucleotide-binding</keyword>
<feature type="compositionally biased region" description="Polar residues" evidence="11">
    <location>
        <begin position="562"/>
        <end position="572"/>
    </location>
</feature>
<comment type="subcellular location">
    <subcellularLocation>
        <location evidence="1">Nucleus</location>
    </subcellularLocation>
</comment>
<feature type="compositionally biased region" description="Polar residues" evidence="11">
    <location>
        <begin position="60"/>
        <end position="75"/>
    </location>
</feature>
<proteinExistence type="inferred from homology"/>
<evidence type="ECO:0000259" key="12">
    <source>
        <dbReference type="PROSITE" id="PS51192"/>
    </source>
</evidence>
<dbReference type="STRING" id="253628.A0A0D1ZYQ7"/>
<evidence type="ECO:0000256" key="6">
    <source>
        <dbReference type="ARBA" id="ARBA00022806"/>
    </source>
</evidence>
<dbReference type="PROSITE" id="PS51194">
    <property type="entry name" value="HELICASE_CTER"/>
    <property type="match status" value="1"/>
</dbReference>
<dbReference type="SUPFAM" id="SSF52540">
    <property type="entry name" value="P-loop containing nucleoside triphosphate hydrolases"/>
    <property type="match status" value="2"/>
</dbReference>
<sequence>MDSDPIESSPLQPPRYANMMSDEGDTIATQPLDRPYVPHIRTPNSYITQPTQPVRTPPQSAVQLSQIQVPASSSPPTGPMFRNPPQMRPQPPYRPQPTFYNPMMMAPPGTAPRFPGFLPQNYNASSQSQSQPQTQYSDFGDADGQVSESDDELHAADIPPSFRNGRSLGQDQFRQSIAGFGYNPNAQQPSVVTKGRSTPHKRAPDDMISSYGNVSRPAKQQRTNAPVARPRQPSVRRIRFPTIHDIPDISLQQKVRNIQLIASHKSIDDIVRALEVKKGNMDDAIDWLMDDEAQKAASQFVDMTGGDEDADGSTDSDVEIAKSSKPTANRNFEAHRAGIGAYSKLQQQRKPPTQAVDSELSPPRKPLSRLKTGIRPERSRSTSAQPVVAPASAVRKTARRVVDDDDEESDADGHETDVEPELPVIQRESVEDKVFKFLQECTSKELVSMIDCKPEDAEFLLSKRPFKTLDAARLVNRPVVPGKRRGGTQRPLGDRLVDQIVSTEESLQAVDRVVDRCQQYLEDVRQKMNGLGIDMSKSVKDDGLNVASFDEAGKESPKVDSGTGTPTPNTSVRIEQPSIMSKNRTLKDYQLVGLNWLAVMYSLRKRWAKQNGCILADEMGLGKTYQIISFISHLFETGEPGKHLVVVPSSTLENWLREFQQFSPELHVEPYYGKAAQRKEQQYQIEEAGDAVKVIVTTYQIAASDKDCAWLRKTKFTSCIFDEGHKLKNAKSKGYRALSKIRAGFRLFLTGTPLQNNLQELISVLAFIMPTLFEDAEDDLQLIFDCKAKTTDSDHGVLLASQRTNRAKEMLKPFILRRTKDQVLKDLPPKTNRLVYCDMTERQREVYDEYTRYHEEALADRRAGKKIEESGKFPHLQDRRSAAIHPLLRRKIYQNEDIRKLIVPKIDRKGRPWGGKSDETIFEELTWASDWELHEICEKYKIKKPGPLKNKEWMDSGKVTKLIELLREHKAAGSRTLIFSQYAKVLDILGRVLETEDVTHVRLDGTTPTEDRLALIDKFNEDPSIQAFMITTRSGGAGINLATADKVIIFDPSFNPQDDVQAANRAHRIGQTKPVEVVTLVTKGTIEEQIYKLGLSKLALDQRVAGADDDDGDSGSSKVAENNMRKIEDMLMKGQTTPPEEESDAEPVAAANDDRVKKSDESKEDVKDAFKGAMEAKGVTFAEEQS</sequence>
<feature type="compositionally biased region" description="Acidic residues" evidence="11">
    <location>
        <begin position="305"/>
        <end position="318"/>
    </location>
</feature>
<dbReference type="FunFam" id="3.40.50.10810:FF:000014">
    <property type="entry name" value="SWI/SNF-related matrix-associated actin-dependent regulator of chromatin subfamily A containing DEAD/H box 1"/>
    <property type="match status" value="1"/>
</dbReference>
<dbReference type="Pfam" id="PF00176">
    <property type="entry name" value="SNF2-rel_dom"/>
    <property type="match status" value="1"/>
</dbReference>
<dbReference type="PROSITE" id="PS51192">
    <property type="entry name" value="HELICASE_ATP_BIND_1"/>
    <property type="match status" value="1"/>
</dbReference>
<dbReference type="Proteomes" id="UP000053259">
    <property type="component" value="Unassembled WGS sequence"/>
</dbReference>
<dbReference type="GeneID" id="27316820"/>
<dbReference type="InterPro" id="IPR014001">
    <property type="entry name" value="Helicase_ATP-bd"/>
</dbReference>
<keyword evidence="7" id="KW-0067">ATP-binding</keyword>
<evidence type="ECO:0000256" key="1">
    <source>
        <dbReference type="ARBA" id="ARBA00004123"/>
    </source>
</evidence>
<dbReference type="InterPro" id="IPR049730">
    <property type="entry name" value="SNF2/RAD54-like_C"/>
</dbReference>
<dbReference type="InterPro" id="IPR001650">
    <property type="entry name" value="Helicase_C-like"/>
</dbReference>
<evidence type="ECO:0000259" key="13">
    <source>
        <dbReference type="PROSITE" id="PS51194"/>
    </source>
</evidence>
<dbReference type="InterPro" id="IPR038718">
    <property type="entry name" value="SNF2-like_sf"/>
</dbReference>
<feature type="compositionally biased region" description="Basic and acidic residues" evidence="11">
    <location>
        <begin position="1152"/>
        <end position="1170"/>
    </location>
</feature>
<evidence type="ECO:0000256" key="3">
    <source>
        <dbReference type="ARBA" id="ARBA00012551"/>
    </source>
</evidence>
<name>A0A0D1ZYQ7_9PEZI</name>
<dbReference type="EMBL" id="KN847576">
    <property type="protein sequence ID" value="KIV99547.1"/>
    <property type="molecule type" value="Genomic_DNA"/>
</dbReference>
<dbReference type="Gene3D" id="3.40.50.10810">
    <property type="entry name" value="Tandem AAA-ATPase domain"/>
    <property type="match status" value="1"/>
</dbReference>
<reference evidence="14 15" key="1">
    <citation type="submission" date="2015-01" db="EMBL/GenBank/DDBJ databases">
        <title>The Genome Sequence of Ochroconis gallopava CBS43764.</title>
        <authorList>
            <consortium name="The Broad Institute Genomics Platform"/>
            <person name="Cuomo C."/>
            <person name="de Hoog S."/>
            <person name="Gorbushina A."/>
            <person name="Stielow B."/>
            <person name="Teixiera M."/>
            <person name="Abouelleil A."/>
            <person name="Chapman S.B."/>
            <person name="Priest M."/>
            <person name="Young S.K."/>
            <person name="Wortman J."/>
            <person name="Nusbaum C."/>
            <person name="Birren B."/>
        </authorList>
    </citation>
    <scope>NUCLEOTIDE SEQUENCE [LARGE SCALE GENOMIC DNA]</scope>
    <source>
        <strain evidence="14 15">CBS 43764</strain>
    </source>
</reference>
<feature type="region of interest" description="Disordered" evidence="11">
    <location>
        <begin position="1"/>
        <end position="168"/>
    </location>
</feature>
<organism evidence="14 15">
    <name type="scientific">Verruconis gallopava</name>
    <dbReference type="NCBI Taxonomy" id="253628"/>
    <lineage>
        <taxon>Eukaryota</taxon>
        <taxon>Fungi</taxon>
        <taxon>Dikarya</taxon>
        <taxon>Ascomycota</taxon>
        <taxon>Pezizomycotina</taxon>
        <taxon>Dothideomycetes</taxon>
        <taxon>Pleosporomycetidae</taxon>
        <taxon>Venturiales</taxon>
        <taxon>Sympoventuriaceae</taxon>
        <taxon>Verruconis</taxon>
    </lineage>
</organism>
<feature type="compositionally biased region" description="Polar residues" evidence="11">
    <location>
        <begin position="210"/>
        <end position="224"/>
    </location>
</feature>
<dbReference type="GO" id="GO:0016787">
    <property type="term" value="F:hydrolase activity"/>
    <property type="evidence" value="ECO:0007669"/>
    <property type="project" value="UniProtKB-KW"/>
</dbReference>
<feature type="compositionally biased region" description="Pro residues" evidence="11">
    <location>
        <begin position="86"/>
        <end position="95"/>
    </location>
</feature>
<feature type="compositionally biased region" description="Low complexity" evidence="11">
    <location>
        <begin position="383"/>
        <end position="394"/>
    </location>
</feature>
<evidence type="ECO:0000313" key="15">
    <source>
        <dbReference type="Proteomes" id="UP000053259"/>
    </source>
</evidence>
<dbReference type="SMART" id="SM00487">
    <property type="entry name" value="DEXDc"/>
    <property type="match status" value="1"/>
</dbReference>
<feature type="compositionally biased region" description="Low complexity" evidence="11">
    <location>
        <begin position="48"/>
        <end position="59"/>
    </location>
</feature>
<feature type="region of interest" description="Disordered" evidence="11">
    <location>
        <begin position="1105"/>
        <end position="1186"/>
    </location>
</feature>
<gene>
    <name evidence="14" type="ORF">PV09_08847</name>
</gene>
<dbReference type="GO" id="GO:0003678">
    <property type="term" value="F:DNA helicase activity"/>
    <property type="evidence" value="ECO:0007669"/>
    <property type="project" value="UniProtKB-EC"/>
</dbReference>
<dbReference type="HOGENOM" id="CLU_000315_16_2_1"/>
<evidence type="ECO:0000256" key="7">
    <source>
        <dbReference type="ARBA" id="ARBA00022840"/>
    </source>
</evidence>
<dbReference type="GO" id="GO:0005634">
    <property type="term" value="C:nucleus"/>
    <property type="evidence" value="ECO:0007669"/>
    <property type="project" value="UniProtKB-SubCell"/>
</dbReference>
<keyword evidence="10" id="KW-0539">Nucleus</keyword>
<dbReference type="GO" id="GO:0140658">
    <property type="term" value="F:ATP-dependent chromatin remodeler activity"/>
    <property type="evidence" value="ECO:0007669"/>
    <property type="project" value="UniProtKB-ARBA"/>
</dbReference>
<keyword evidence="8" id="KW-0156">Chromatin regulator</keyword>
<dbReference type="Pfam" id="PF00271">
    <property type="entry name" value="Helicase_C"/>
    <property type="match status" value="1"/>
</dbReference>
<feature type="region of interest" description="Disordered" evidence="11">
    <location>
        <begin position="550"/>
        <end position="572"/>
    </location>
</feature>
<dbReference type="CDD" id="cd18793">
    <property type="entry name" value="SF2_C_SNF"/>
    <property type="match status" value="1"/>
</dbReference>
<keyword evidence="6" id="KW-0347">Helicase</keyword>
<dbReference type="SMART" id="SM00490">
    <property type="entry name" value="HELICc"/>
    <property type="match status" value="1"/>
</dbReference>
<feature type="domain" description="Helicase ATP-binding" evidence="12">
    <location>
        <begin position="604"/>
        <end position="771"/>
    </location>
</feature>
<feature type="region of interest" description="Disordered" evidence="11">
    <location>
        <begin position="181"/>
        <end position="232"/>
    </location>
</feature>
<evidence type="ECO:0000256" key="11">
    <source>
        <dbReference type="SAM" id="MobiDB-lite"/>
    </source>
</evidence>
<evidence type="ECO:0000313" key="14">
    <source>
        <dbReference type="EMBL" id="KIV99547.1"/>
    </source>
</evidence>
<dbReference type="InParanoid" id="A0A0D1ZYQ7"/>
<dbReference type="AlphaFoldDB" id="A0A0D1ZYQ7"/>